<evidence type="ECO:0000313" key="2">
    <source>
        <dbReference type="EMBL" id="MEQ2293252.1"/>
    </source>
</evidence>
<accession>A0ABV0YI16</accession>
<reference evidence="2 3" key="1">
    <citation type="submission" date="2021-06" db="EMBL/GenBank/DDBJ databases">
        <authorList>
            <person name="Palmer J.M."/>
        </authorList>
    </citation>
    <scope>NUCLEOTIDE SEQUENCE [LARGE SCALE GENOMIC DNA]</scope>
    <source>
        <strain evidence="2 3">AS_MEX2019</strain>
        <tissue evidence="2">Muscle</tissue>
    </source>
</reference>
<protein>
    <submittedName>
        <fullName evidence="2">Uncharacterized protein</fullName>
    </submittedName>
</protein>
<gene>
    <name evidence="2" type="ORF">AMECASPLE_031413</name>
</gene>
<evidence type="ECO:0000313" key="3">
    <source>
        <dbReference type="Proteomes" id="UP001469553"/>
    </source>
</evidence>
<comment type="caution">
    <text evidence="2">The sequence shown here is derived from an EMBL/GenBank/DDBJ whole genome shotgun (WGS) entry which is preliminary data.</text>
</comment>
<dbReference type="EMBL" id="JAHRIP010032113">
    <property type="protein sequence ID" value="MEQ2293252.1"/>
    <property type="molecule type" value="Genomic_DNA"/>
</dbReference>
<organism evidence="2 3">
    <name type="scientific">Ameca splendens</name>
    <dbReference type="NCBI Taxonomy" id="208324"/>
    <lineage>
        <taxon>Eukaryota</taxon>
        <taxon>Metazoa</taxon>
        <taxon>Chordata</taxon>
        <taxon>Craniata</taxon>
        <taxon>Vertebrata</taxon>
        <taxon>Euteleostomi</taxon>
        <taxon>Actinopterygii</taxon>
        <taxon>Neopterygii</taxon>
        <taxon>Teleostei</taxon>
        <taxon>Neoteleostei</taxon>
        <taxon>Acanthomorphata</taxon>
        <taxon>Ovalentaria</taxon>
        <taxon>Atherinomorphae</taxon>
        <taxon>Cyprinodontiformes</taxon>
        <taxon>Goodeidae</taxon>
        <taxon>Ameca</taxon>
    </lineage>
</organism>
<proteinExistence type="predicted"/>
<keyword evidence="3" id="KW-1185">Reference proteome</keyword>
<feature type="region of interest" description="Disordered" evidence="1">
    <location>
        <begin position="1"/>
        <end position="28"/>
    </location>
</feature>
<sequence>MFAQLNFKTPARRPAVSLRSGSDLHSPGAQCCAEDLRTCLSTLQPHSLDRRDYFSLDGHYQAAAQAHLPTAGPSSMMTSWFSLRTHRNIPDMFE</sequence>
<evidence type="ECO:0000256" key="1">
    <source>
        <dbReference type="SAM" id="MobiDB-lite"/>
    </source>
</evidence>
<name>A0ABV0YI16_9TELE</name>
<dbReference type="Proteomes" id="UP001469553">
    <property type="component" value="Unassembled WGS sequence"/>
</dbReference>